<evidence type="ECO:0000256" key="5">
    <source>
        <dbReference type="ARBA" id="ARBA00023136"/>
    </source>
</evidence>
<keyword evidence="7" id="KW-0325">Glycoprotein</keyword>
<dbReference type="PANTHER" id="PTHR23037">
    <property type="entry name" value="CYTOKINE RECEPTOR"/>
    <property type="match status" value="1"/>
</dbReference>
<evidence type="ECO:0000256" key="2">
    <source>
        <dbReference type="ARBA" id="ARBA00022692"/>
    </source>
</evidence>
<keyword evidence="2" id="KW-0812">Transmembrane</keyword>
<evidence type="ECO:0000256" key="6">
    <source>
        <dbReference type="ARBA" id="ARBA00023170"/>
    </source>
</evidence>
<dbReference type="Proteomes" id="UP000265040">
    <property type="component" value="Chromosome 3"/>
</dbReference>
<sequence length="210" mass="24180">MSTSNETGSTLDCTNDFDKLMNCTFKAQNCSEYVLTLWDDGNNLVMKFPLKFHAEKLNDPDDFRFALHMRADTYLKPKAPTIVLVYESNGNYRVKWTTNMKGHFSDTLTANVTYYKKGDKNKVSEFVDSTTLDGFRYFEILEKDLEPSTTYVVSVRSFTDWSGKYSDSSEEWEFTTGTCHLDRTFVFKERIMIKAADAILTGLNTRTLTL</sequence>
<evidence type="ECO:0000256" key="3">
    <source>
        <dbReference type="ARBA" id="ARBA00022729"/>
    </source>
</evidence>
<protein>
    <recommendedName>
        <fullName evidence="10">Fibronectin type-III domain-containing protein</fullName>
    </recommendedName>
</protein>
<dbReference type="InterPro" id="IPR036116">
    <property type="entry name" value="FN3_sf"/>
</dbReference>
<evidence type="ECO:0000313" key="9">
    <source>
        <dbReference type="Proteomes" id="UP000265040"/>
    </source>
</evidence>
<organism evidence="8 9">
    <name type="scientific">Anabas testudineus</name>
    <name type="common">Climbing perch</name>
    <name type="synonym">Anthias testudineus</name>
    <dbReference type="NCBI Taxonomy" id="64144"/>
    <lineage>
        <taxon>Eukaryota</taxon>
        <taxon>Metazoa</taxon>
        <taxon>Chordata</taxon>
        <taxon>Craniata</taxon>
        <taxon>Vertebrata</taxon>
        <taxon>Euteleostomi</taxon>
        <taxon>Actinopterygii</taxon>
        <taxon>Neopterygii</taxon>
        <taxon>Teleostei</taxon>
        <taxon>Neoteleostei</taxon>
        <taxon>Acanthomorphata</taxon>
        <taxon>Anabantaria</taxon>
        <taxon>Anabantiformes</taxon>
        <taxon>Anabantoidei</taxon>
        <taxon>Anabantidae</taxon>
        <taxon>Anabas</taxon>
    </lineage>
</organism>
<reference evidence="8" key="3">
    <citation type="submission" date="2025-09" db="UniProtKB">
        <authorList>
            <consortium name="Ensembl"/>
        </authorList>
    </citation>
    <scope>IDENTIFICATION</scope>
</reference>
<name>A0AAQ6IPQ0_ANATE</name>
<evidence type="ECO:0000256" key="4">
    <source>
        <dbReference type="ARBA" id="ARBA00022989"/>
    </source>
</evidence>
<evidence type="ECO:0000256" key="7">
    <source>
        <dbReference type="ARBA" id="ARBA00023180"/>
    </source>
</evidence>
<dbReference type="GO" id="GO:0009897">
    <property type="term" value="C:external side of plasma membrane"/>
    <property type="evidence" value="ECO:0007669"/>
    <property type="project" value="TreeGrafter"/>
</dbReference>
<keyword evidence="5" id="KW-0472">Membrane</keyword>
<evidence type="ECO:0000256" key="1">
    <source>
        <dbReference type="ARBA" id="ARBA00004479"/>
    </source>
</evidence>
<dbReference type="CDD" id="cd00063">
    <property type="entry name" value="FN3"/>
    <property type="match status" value="1"/>
</dbReference>
<reference evidence="8 9" key="1">
    <citation type="submission" date="2021-04" db="EMBL/GenBank/DDBJ databases">
        <authorList>
            <consortium name="Wellcome Sanger Institute Data Sharing"/>
        </authorList>
    </citation>
    <scope>NUCLEOTIDE SEQUENCE [LARGE SCALE GENOMIC DNA]</scope>
</reference>
<accession>A0AAQ6IPQ0</accession>
<keyword evidence="3" id="KW-0732">Signal</keyword>
<keyword evidence="9" id="KW-1185">Reference proteome</keyword>
<dbReference type="Ensembl" id="ENSATET00000080001.1">
    <property type="protein sequence ID" value="ENSATEP00000077429.1"/>
    <property type="gene ID" value="ENSATEG00000032034.1"/>
</dbReference>
<evidence type="ECO:0008006" key="10">
    <source>
        <dbReference type="Google" id="ProtNLM"/>
    </source>
</evidence>
<dbReference type="AlphaFoldDB" id="A0AAQ6IPQ0"/>
<keyword evidence="4" id="KW-1133">Transmembrane helix</keyword>
<keyword evidence="6" id="KW-0675">Receptor</keyword>
<dbReference type="PANTHER" id="PTHR23037:SF42">
    <property type="entry name" value="CYTOKINE RECEPTOR COMMON SUBUNIT GAMMA ISOFORM X1-RELATED"/>
    <property type="match status" value="1"/>
</dbReference>
<dbReference type="InterPro" id="IPR003961">
    <property type="entry name" value="FN3_dom"/>
</dbReference>
<evidence type="ECO:0000313" key="8">
    <source>
        <dbReference type="Ensembl" id="ENSATEP00000077429.1"/>
    </source>
</evidence>
<dbReference type="GeneTree" id="ENSGT00530000069547"/>
<dbReference type="Gene3D" id="2.60.40.10">
    <property type="entry name" value="Immunoglobulins"/>
    <property type="match status" value="1"/>
</dbReference>
<comment type="subcellular location">
    <subcellularLocation>
        <location evidence="1">Membrane</location>
        <topology evidence="1">Single-pass type I membrane protein</topology>
    </subcellularLocation>
</comment>
<reference evidence="8" key="2">
    <citation type="submission" date="2025-08" db="UniProtKB">
        <authorList>
            <consortium name="Ensembl"/>
        </authorList>
    </citation>
    <scope>IDENTIFICATION</scope>
</reference>
<dbReference type="GO" id="GO:0004896">
    <property type="term" value="F:cytokine receptor activity"/>
    <property type="evidence" value="ECO:0007669"/>
    <property type="project" value="TreeGrafter"/>
</dbReference>
<dbReference type="GO" id="GO:0016064">
    <property type="term" value="P:immunoglobulin mediated immune response"/>
    <property type="evidence" value="ECO:0007669"/>
    <property type="project" value="TreeGrafter"/>
</dbReference>
<dbReference type="InterPro" id="IPR013783">
    <property type="entry name" value="Ig-like_fold"/>
</dbReference>
<dbReference type="SUPFAM" id="SSF49265">
    <property type="entry name" value="Fibronectin type III"/>
    <property type="match status" value="1"/>
</dbReference>
<proteinExistence type="predicted"/>